<reference evidence="2" key="1">
    <citation type="submission" date="2022-11" db="UniProtKB">
        <authorList>
            <consortium name="WormBaseParasite"/>
        </authorList>
    </citation>
    <scope>IDENTIFICATION</scope>
</reference>
<proteinExistence type="predicted"/>
<name>A0A915DXR8_9BILA</name>
<keyword evidence="1" id="KW-1185">Reference proteome</keyword>
<dbReference type="Proteomes" id="UP000887574">
    <property type="component" value="Unplaced"/>
</dbReference>
<protein>
    <submittedName>
        <fullName evidence="2">Uncharacterized protein</fullName>
    </submittedName>
</protein>
<organism evidence="1 2">
    <name type="scientific">Ditylenchus dipsaci</name>
    <dbReference type="NCBI Taxonomy" id="166011"/>
    <lineage>
        <taxon>Eukaryota</taxon>
        <taxon>Metazoa</taxon>
        <taxon>Ecdysozoa</taxon>
        <taxon>Nematoda</taxon>
        <taxon>Chromadorea</taxon>
        <taxon>Rhabditida</taxon>
        <taxon>Tylenchina</taxon>
        <taxon>Tylenchomorpha</taxon>
        <taxon>Sphaerularioidea</taxon>
        <taxon>Anguinidae</taxon>
        <taxon>Anguininae</taxon>
        <taxon>Ditylenchus</taxon>
    </lineage>
</organism>
<evidence type="ECO:0000313" key="1">
    <source>
        <dbReference type="Proteomes" id="UP000887574"/>
    </source>
</evidence>
<dbReference type="AlphaFoldDB" id="A0A915DXR8"/>
<evidence type="ECO:0000313" key="2">
    <source>
        <dbReference type="WBParaSite" id="jg24585"/>
    </source>
</evidence>
<sequence length="117" mass="13697">MDMTTRCFIPCEILREVFYFIPDAYVGQLWACSSTIFFLLEPRLKIKNQQAEDRIRMLARKVDRLVNVIVQDYFRNCQTSNDTQLTPARLEVLMQKTEASEEYITGYWGELLSSATV</sequence>
<dbReference type="WBParaSite" id="jg24585">
    <property type="protein sequence ID" value="jg24585"/>
    <property type="gene ID" value="jg24585"/>
</dbReference>
<accession>A0A915DXR8</accession>